<gene>
    <name evidence="2" type="ORF">LZG35_13680</name>
</gene>
<organism evidence="2 3">
    <name type="scientific">Alloalcanivorax xenomutans</name>
    <dbReference type="NCBI Taxonomy" id="1094342"/>
    <lineage>
        <taxon>Bacteria</taxon>
        <taxon>Pseudomonadati</taxon>
        <taxon>Pseudomonadota</taxon>
        <taxon>Gammaproteobacteria</taxon>
        <taxon>Oceanospirillales</taxon>
        <taxon>Alcanivoracaceae</taxon>
        <taxon>Alloalcanivorax</taxon>
    </lineage>
</organism>
<evidence type="ECO:0000313" key="2">
    <source>
        <dbReference type="EMBL" id="MCE7509691.1"/>
    </source>
</evidence>
<dbReference type="AlphaFoldDB" id="A0A9Q3W6K4"/>
<dbReference type="EMBL" id="JAJVKT010000016">
    <property type="protein sequence ID" value="MCE7509691.1"/>
    <property type="molecule type" value="Genomic_DNA"/>
</dbReference>
<sequence length="114" mass="12466">MVKRGFILIVTLVIALQSMASIVNEGLLHHGDTNHHEHSHLLADADNDDSTTAPSSDSQEHSSDHCHHNHNCFHQVLMGSLASVFGLNPSLTRFGYQVNFTSGAQTPLFRPPIS</sequence>
<accession>A0A9Q3W6K4</accession>
<evidence type="ECO:0000313" key="3">
    <source>
        <dbReference type="Proteomes" id="UP001107961"/>
    </source>
</evidence>
<dbReference type="Proteomes" id="UP001107961">
    <property type="component" value="Unassembled WGS sequence"/>
</dbReference>
<keyword evidence="3" id="KW-1185">Reference proteome</keyword>
<name>A0A9Q3W6K4_9GAMM</name>
<feature type="region of interest" description="Disordered" evidence="1">
    <location>
        <begin position="44"/>
        <end position="65"/>
    </location>
</feature>
<reference evidence="2" key="1">
    <citation type="submission" date="2022-01" db="EMBL/GenBank/DDBJ databases">
        <authorList>
            <person name="Karlyshev A.V."/>
            <person name="Jaspars M."/>
        </authorList>
    </citation>
    <scope>NUCLEOTIDE SEQUENCE</scope>
    <source>
        <strain evidence="2">AGSA3-2</strain>
    </source>
</reference>
<evidence type="ECO:0000256" key="1">
    <source>
        <dbReference type="SAM" id="MobiDB-lite"/>
    </source>
</evidence>
<comment type="caution">
    <text evidence="2">The sequence shown here is derived from an EMBL/GenBank/DDBJ whole genome shotgun (WGS) entry which is preliminary data.</text>
</comment>
<protein>
    <submittedName>
        <fullName evidence="2">Uncharacterized protein</fullName>
    </submittedName>
</protein>
<dbReference type="RefSeq" id="WP_055098957.1">
    <property type="nucleotide sequence ID" value="NZ_CP102389.1"/>
</dbReference>
<proteinExistence type="predicted"/>